<dbReference type="GO" id="GO:0007166">
    <property type="term" value="P:cell surface receptor signaling pathway"/>
    <property type="evidence" value="ECO:0007669"/>
    <property type="project" value="TreeGrafter"/>
</dbReference>
<name>A0A8C5QLP1_9ANUR</name>
<dbReference type="Ensembl" id="ENSLLET00000041717.1">
    <property type="protein sequence ID" value="ENSLLEP00000040095.1"/>
    <property type="gene ID" value="ENSLLEG00000025532.1"/>
</dbReference>
<comment type="subcellular location">
    <subcellularLocation>
        <location evidence="1">Membrane</location>
        <topology evidence="1">Multi-pass membrane protein</topology>
    </subcellularLocation>
</comment>
<dbReference type="InterPro" id="IPR007237">
    <property type="entry name" value="CD20-like"/>
</dbReference>
<dbReference type="AlphaFoldDB" id="A0A8C5QLP1"/>
<dbReference type="OrthoDB" id="10071849at2759"/>
<feature type="transmembrane region" description="Helical" evidence="6">
    <location>
        <begin position="46"/>
        <end position="68"/>
    </location>
</feature>
<evidence type="ECO:0000256" key="6">
    <source>
        <dbReference type="SAM" id="Phobius"/>
    </source>
</evidence>
<keyword evidence="3 6" id="KW-0812">Transmembrane</keyword>
<accession>A0A8C5QLP1</accession>
<feature type="transmembrane region" description="Helical" evidence="6">
    <location>
        <begin position="155"/>
        <end position="180"/>
    </location>
</feature>
<feature type="transmembrane region" description="Helical" evidence="6">
    <location>
        <begin position="80"/>
        <end position="98"/>
    </location>
</feature>
<dbReference type="PANTHER" id="PTHR23320">
    <property type="entry name" value="MEMBRANE-SPANNING 4-DOMAINS SUBFAMILY A MS4A -RELATED"/>
    <property type="match status" value="1"/>
</dbReference>
<sequence length="272" mass="29506">MASSQGGYIMVPQWTGNTIPSRQLIANPTPNTQYLYQFLNKGQPKALGAAQLVLALLHISLGTALLHVTGGMTRSTISGICFWGAVFYIISGSLSIAVERKPSHSLVQGYLAMNIISSLISFLALIMFIIDVCVQSYHYSYSYGDRYEYTYLNRGATAILSFLIISTLLLFGVCVSLSAFGCQYICCQSNITPQVYVVTSDHASSGLDFNTYPHQVSPNNSSMANTNFGMPMMSVNTPPFASASAPSTTEYVPAPPYTAASGYQNFNQINKI</sequence>
<dbReference type="PANTHER" id="PTHR23320:SF155">
    <property type="entry name" value="MEMBRANE-SPANNING 4-DOMAINS SUBFAMILY A MEMBER 8"/>
    <property type="match status" value="1"/>
</dbReference>
<feature type="transmembrane region" description="Helical" evidence="6">
    <location>
        <begin position="110"/>
        <end position="134"/>
    </location>
</feature>
<dbReference type="Pfam" id="PF04103">
    <property type="entry name" value="CD20"/>
    <property type="match status" value="1"/>
</dbReference>
<dbReference type="Proteomes" id="UP000694569">
    <property type="component" value="Unplaced"/>
</dbReference>
<reference evidence="7" key="2">
    <citation type="submission" date="2025-09" db="UniProtKB">
        <authorList>
            <consortium name="Ensembl"/>
        </authorList>
    </citation>
    <scope>IDENTIFICATION</scope>
</reference>
<reference evidence="7" key="1">
    <citation type="submission" date="2025-08" db="UniProtKB">
        <authorList>
            <consortium name="Ensembl"/>
        </authorList>
    </citation>
    <scope>IDENTIFICATION</scope>
</reference>
<dbReference type="InterPro" id="IPR030417">
    <property type="entry name" value="MS4A"/>
</dbReference>
<protein>
    <submittedName>
        <fullName evidence="7">Uncharacterized protein</fullName>
    </submittedName>
</protein>
<comment type="similarity">
    <text evidence="2">Belongs to the MS4A family.</text>
</comment>
<dbReference type="GeneTree" id="ENSGT00940000155376"/>
<evidence type="ECO:0000313" key="8">
    <source>
        <dbReference type="Proteomes" id="UP000694569"/>
    </source>
</evidence>
<evidence type="ECO:0000256" key="2">
    <source>
        <dbReference type="ARBA" id="ARBA00009565"/>
    </source>
</evidence>
<keyword evidence="4 6" id="KW-1133">Transmembrane helix</keyword>
<keyword evidence="8" id="KW-1185">Reference proteome</keyword>
<organism evidence="7 8">
    <name type="scientific">Leptobrachium leishanense</name>
    <name type="common">Leishan spiny toad</name>
    <dbReference type="NCBI Taxonomy" id="445787"/>
    <lineage>
        <taxon>Eukaryota</taxon>
        <taxon>Metazoa</taxon>
        <taxon>Chordata</taxon>
        <taxon>Craniata</taxon>
        <taxon>Vertebrata</taxon>
        <taxon>Euteleostomi</taxon>
        <taxon>Amphibia</taxon>
        <taxon>Batrachia</taxon>
        <taxon>Anura</taxon>
        <taxon>Pelobatoidea</taxon>
        <taxon>Megophryidae</taxon>
        <taxon>Leptobrachium</taxon>
    </lineage>
</organism>
<evidence type="ECO:0000256" key="1">
    <source>
        <dbReference type="ARBA" id="ARBA00004141"/>
    </source>
</evidence>
<keyword evidence="5 6" id="KW-0472">Membrane</keyword>
<evidence type="ECO:0000256" key="3">
    <source>
        <dbReference type="ARBA" id="ARBA00022692"/>
    </source>
</evidence>
<evidence type="ECO:0000313" key="7">
    <source>
        <dbReference type="Ensembl" id="ENSLLEP00000040095.1"/>
    </source>
</evidence>
<evidence type="ECO:0000256" key="4">
    <source>
        <dbReference type="ARBA" id="ARBA00022989"/>
    </source>
</evidence>
<evidence type="ECO:0000256" key="5">
    <source>
        <dbReference type="ARBA" id="ARBA00023136"/>
    </source>
</evidence>
<proteinExistence type="inferred from homology"/>
<dbReference type="GO" id="GO:0005886">
    <property type="term" value="C:plasma membrane"/>
    <property type="evidence" value="ECO:0007669"/>
    <property type="project" value="TreeGrafter"/>
</dbReference>